<name>A0AAN6UP13_9PEZI</name>
<accession>A0AAN6UP13</accession>
<dbReference type="EMBL" id="MU853403">
    <property type="protein sequence ID" value="KAK4136423.1"/>
    <property type="molecule type" value="Genomic_DNA"/>
</dbReference>
<proteinExistence type="predicted"/>
<protein>
    <submittedName>
        <fullName evidence="1">Uncharacterized protein</fullName>
    </submittedName>
</protein>
<dbReference type="AlphaFoldDB" id="A0AAN6UP13"/>
<gene>
    <name evidence="1" type="ORF">BT67DRAFT_447817</name>
</gene>
<reference evidence="1" key="1">
    <citation type="journal article" date="2023" name="Mol. Phylogenet. Evol.">
        <title>Genome-scale phylogeny and comparative genomics of the fungal order Sordariales.</title>
        <authorList>
            <person name="Hensen N."/>
            <person name="Bonometti L."/>
            <person name="Westerberg I."/>
            <person name="Brannstrom I.O."/>
            <person name="Guillou S."/>
            <person name="Cros-Aarteil S."/>
            <person name="Calhoun S."/>
            <person name="Haridas S."/>
            <person name="Kuo A."/>
            <person name="Mondo S."/>
            <person name="Pangilinan J."/>
            <person name="Riley R."/>
            <person name="LaButti K."/>
            <person name="Andreopoulos B."/>
            <person name="Lipzen A."/>
            <person name="Chen C."/>
            <person name="Yan M."/>
            <person name="Daum C."/>
            <person name="Ng V."/>
            <person name="Clum A."/>
            <person name="Steindorff A."/>
            <person name="Ohm R.A."/>
            <person name="Martin F."/>
            <person name="Silar P."/>
            <person name="Natvig D.O."/>
            <person name="Lalanne C."/>
            <person name="Gautier V."/>
            <person name="Ament-Velasquez S.L."/>
            <person name="Kruys A."/>
            <person name="Hutchinson M.I."/>
            <person name="Powell A.J."/>
            <person name="Barry K."/>
            <person name="Miller A.N."/>
            <person name="Grigoriev I.V."/>
            <person name="Debuchy R."/>
            <person name="Gladieux P."/>
            <person name="Hiltunen Thoren M."/>
            <person name="Johannesson H."/>
        </authorList>
    </citation>
    <scope>NUCLEOTIDE SEQUENCE</scope>
    <source>
        <strain evidence="1">CBS 123565</strain>
    </source>
</reference>
<dbReference type="Proteomes" id="UP001304895">
    <property type="component" value="Unassembled WGS sequence"/>
</dbReference>
<dbReference type="PANTHER" id="PTHR35605">
    <property type="entry name" value="ECP2 EFFECTOR PROTEIN DOMAIN-CONTAINING PROTEIN-RELATED"/>
    <property type="match status" value="1"/>
</dbReference>
<reference evidence="1" key="2">
    <citation type="submission" date="2023-05" db="EMBL/GenBank/DDBJ databases">
        <authorList>
            <consortium name="Lawrence Berkeley National Laboratory"/>
            <person name="Steindorff A."/>
            <person name="Hensen N."/>
            <person name="Bonometti L."/>
            <person name="Westerberg I."/>
            <person name="Brannstrom I.O."/>
            <person name="Guillou S."/>
            <person name="Cros-Aarteil S."/>
            <person name="Calhoun S."/>
            <person name="Haridas S."/>
            <person name="Kuo A."/>
            <person name="Mondo S."/>
            <person name="Pangilinan J."/>
            <person name="Riley R."/>
            <person name="Labutti K."/>
            <person name="Andreopoulos B."/>
            <person name="Lipzen A."/>
            <person name="Chen C."/>
            <person name="Yanf M."/>
            <person name="Daum C."/>
            <person name="Ng V."/>
            <person name="Clum A."/>
            <person name="Ohm R."/>
            <person name="Martin F."/>
            <person name="Silar P."/>
            <person name="Natvig D."/>
            <person name="Lalanne C."/>
            <person name="Gautier V."/>
            <person name="Ament-Velasquez S.L."/>
            <person name="Kruys A."/>
            <person name="Hutchinson M.I."/>
            <person name="Powell A.J."/>
            <person name="Barry K."/>
            <person name="Miller A.N."/>
            <person name="Grigoriev I.V."/>
            <person name="Debuchy R."/>
            <person name="Gladieux P."/>
            <person name="Thoren M.H."/>
            <person name="Johannesson H."/>
        </authorList>
    </citation>
    <scope>NUCLEOTIDE SEQUENCE</scope>
    <source>
        <strain evidence="1">CBS 123565</strain>
    </source>
</reference>
<dbReference type="PANTHER" id="PTHR35605:SF1">
    <property type="entry name" value="ECP2 EFFECTOR PROTEIN DOMAIN-CONTAINING PROTEIN-RELATED"/>
    <property type="match status" value="1"/>
</dbReference>
<sequence length="186" mass="20316">MTFTGPAVVGGPDVTLTGTAESIHAQLLQLNPQYDPWDFPEYQEKMAAQNMTRETWEAQVAGVSKRSNPLTKRGWLTCNVAGNEVGNWSTQCSEGLHYLERLNGYCGAPRGHAGCSRVSCSHNCGIFLCNDNSFAISVWCGNLAGDAWEIIGECAYSYNEWVASVKGQVFRDGPPAWNTVVREASC</sequence>
<organism evidence="1 2">
    <name type="scientific">Trichocladium antarcticum</name>
    <dbReference type="NCBI Taxonomy" id="1450529"/>
    <lineage>
        <taxon>Eukaryota</taxon>
        <taxon>Fungi</taxon>
        <taxon>Dikarya</taxon>
        <taxon>Ascomycota</taxon>
        <taxon>Pezizomycotina</taxon>
        <taxon>Sordariomycetes</taxon>
        <taxon>Sordariomycetidae</taxon>
        <taxon>Sordariales</taxon>
        <taxon>Chaetomiaceae</taxon>
        <taxon>Trichocladium</taxon>
    </lineage>
</organism>
<evidence type="ECO:0000313" key="2">
    <source>
        <dbReference type="Proteomes" id="UP001304895"/>
    </source>
</evidence>
<evidence type="ECO:0000313" key="1">
    <source>
        <dbReference type="EMBL" id="KAK4136423.1"/>
    </source>
</evidence>
<comment type="caution">
    <text evidence="1">The sequence shown here is derived from an EMBL/GenBank/DDBJ whole genome shotgun (WGS) entry which is preliminary data.</text>
</comment>
<keyword evidence="2" id="KW-1185">Reference proteome</keyword>